<name>A0AAU8CDK4_9EURY</name>
<feature type="region of interest" description="Disordered" evidence="1">
    <location>
        <begin position="1"/>
        <end position="23"/>
    </location>
</feature>
<protein>
    <recommendedName>
        <fullName evidence="3">Halobacterial output domain-containing protein</fullName>
    </recommendedName>
</protein>
<proteinExistence type="predicted"/>
<accession>A0AAU8CDK4</accession>
<reference evidence="2" key="1">
    <citation type="submission" date="2024-06" db="EMBL/GenBank/DDBJ databases">
        <title>Genome Sequence of an extremely halophilic archaeon isolated from Permian era halite, Salado Formation, Carlsbad, New Mexico: Halobacterium sp. strain NMX12-1.</title>
        <authorList>
            <person name="Sotoa L."/>
            <person name="DasSarma P."/>
            <person name="Anton B.P."/>
            <person name="Vincze T."/>
            <person name="Verma I."/>
            <person name="Eralp B."/>
            <person name="Powers D.W."/>
            <person name="Dozier B.L."/>
            <person name="Roberts R.J."/>
            <person name="DasSarma S."/>
        </authorList>
    </citation>
    <scope>NUCLEOTIDE SEQUENCE</scope>
    <source>
        <strain evidence="2">NMX12-1</strain>
    </source>
</reference>
<dbReference type="RefSeq" id="WP_353634668.1">
    <property type="nucleotide sequence ID" value="NZ_CP159204.1"/>
</dbReference>
<sequence>MMTRKSRREIEQSIDDLAPEPGDEYPHLDSLAMLLGYEWDFESLGEDRLVEREGDGKVFYVPEEFETAVRDMMAGDD</sequence>
<evidence type="ECO:0000256" key="1">
    <source>
        <dbReference type="SAM" id="MobiDB-lite"/>
    </source>
</evidence>
<dbReference type="AlphaFoldDB" id="A0AAU8CDK4"/>
<gene>
    <name evidence="2" type="ORF">ABSL23_03095</name>
</gene>
<dbReference type="EMBL" id="CP159204">
    <property type="protein sequence ID" value="XCF17013.1"/>
    <property type="molecule type" value="Genomic_DNA"/>
</dbReference>
<evidence type="ECO:0000313" key="2">
    <source>
        <dbReference type="EMBL" id="XCF17013.1"/>
    </source>
</evidence>
<dbReference type="KEGG" id="hanx:ABSL23_03095"/>
<feature type="compositionally biased region" description="Acidic residues" evidence="1">
    <location>
        <begin position="12"/>
        <end position="23"/>
    </location>
</feature>
<organism evidence="2">
    <name type="scientific">Halobacterium sp. NMX12-1</name>
    <dbReference type="NCBI Taxonomy" id="3166650"/>
    <lineage>
        <taxon>Archaea</taxon>
        <taxon>Methanobacteriati</taxon>
        <taxon>Methanobacteriota</taxon>
        <taxon>Stenosarchaea group</taxon>
        <taxon>Halobacteria</taxon>
        <taxon>Halobacteriales</taxon>
        <taxon>Halobacteriaceae</taxon>
        <taxon>Halobacterium</taxon>
    </lineage>
</organism>
<evidence type="ECO:0008006" key="3">
    <source>
        <dbReference type="Google" id="ProtNLM"/>
    </source>
</evidence>
<dbReference type="GeneID" id="91108102"/>